<dbReference type="OrthoDB" id="10011870at2"/>
<protein>
    <recommendedName>
        <fullName evidence="2">Anti-sigma factor NepR domain-containing protein</fullName>
    </recommendedName>
</protein>
<accession>A0A845B3Z5</accession>
<comment type="caution">
    <text evidence="3">The sequence shown here is derived from an EMBL/GenBank/DDBJ whole genome shotgun (WGS) entry which is preliminary data.</text>
</comment>
<proteinExistence type="predicted"/>
<evidence type="ECO:0000313" key="4">
    <source>
        <dbReference type="Proteomes" id="UP000460715"/>
    </source>
</evidence>
<keyword evidence="4" id="KW-1185">Reference proteome</keyword>
<dbReference type="Proteomes" id="UP000460715">
    <property type="component" value="Unassembled WGS sequence"/>
</dbReference>
<feature type="compositionally biased region" description="Pro residues" evidence="1">
    <location>
        <begin position="1"/>
        <end position="12"/>
    </location>
</feature>
<dbReference type="EMBL" id="SNVJ01000001">
    <property type="protein sequence ID" value="MXP61921.1"/>
    <property type="molecule type" value="Genomic_DNA"/>
</dbReference>
<sequence>MVKPAFPPPSPDDSPQRPGTAASVLRAPAASPEEAAGHQWLDERIREQYQDAASEALPERLVALIRRLCDQRR</sequence>
<evidence type="ECO:0000259" key="2">
    <source>
        <dbReference type="Pfam" id="PF18557"/>
    </source>
</evidence>
<dbReference type="InterPro" id="IPR041649">
    <property type="entry name" value="NepR"/>
</dbReference>
<dbReference type="RefSeq" id="WP_160935036.1">
    <property type="nucleotide sequence ID" value="NZ_SNVJ01000001.1"/>
</dbReference>
<dbReference type="Pfam" id="PF18557">
    <property type="entry name" value="NepR"/>
    <property type="match status" value="1"/>
</dbReference>
<organism evidence="3 4">
    <name type="scientific">Teichococcus coralli</name>
    <dbReference type="NCBI Taxonomy" id="2545983"/>
    <lineage>
        <taxon>Bacteria</taxon>
        <taxon>Pseudomonadati</taxon>
        <taxon>Pseudomonadota</taxon>
        <taxon>Alphaproteobacteria</taxon>
        <taxon>Acetobacterales</taxon>
        <taxon>Roseomonadaceae</taxon>
        <taxon>Roseomonas</taxon>
    </lineage>
</organism>
<name>A0A845B3Z5_9PROT</name>
<evidence type="ECO:0000256" key="1">
    <source>
        <dbReference type="SAM" id="MobiDB-lite"/>
    </source>
</evidence>
<evidence type="ECO:0000313" key="3">
    <source>
        <dbReference type="EMBL" id="MXP61921.1"/>
    </source>
</evidence>
<reference evidence="3 4" key="1">
    <citation type="submission" date="2019-03" db="EMBL/GenBank/DDBJ databases">
        <title>Roseomonas sp. a novel Roseomonas species isolated from Sea whip Gorgonian.</title>
        <authorList>
            <person name="Li F."/>
            <person name="Pan X."/>
            <person name="Huang S."/>
            <person name="Li Z."/>
            <person name="Meng B."/>
        </authorList>
    </citation>
    <scope>NUCLEOTIDE SEQUENCE [LARGE SCALE GENOMIC DNA]</scope>
    <source>
        <strain evidence="3 4">M0104</strain>
    </source>
</reference>
<dbReference type="AlphaFoldDB" id="A0A845B3Z5"/>
<feature type="domain" description="Anti-sigma factor NepR" evidence="2">
    <location>
        <begin position="39"/>
        <end position="69"/>
    </location>
</feature>
<feature type="region of interest" description="Disordered" evidence="1">
    <location>
        <begin position="1"/>
        <end position="39"/>
    </location>
</feature>
<gene>
    <name evidence="3" type="ORF">E0493_00975</name>
</gene>